<keyword evidence="3" id="KW-1185">Reference proteome</keyword>
<name>A0AAN7G2U2_QUERU</name>
<evidence type="ECO:0000256" key="1">
    <source>
        <dbReference type="SAM" id="MobiDB-lite"/>
    </source>
</evidence>
<organism evidence="2 3">
    <name type="scientific">Quercus rubra</name>
    <name type="common">Northern red oak</name>
    <name type="synonym">Quercus borealis</name>
    <dbReference type="NCBI Taxonomy" id="3512"/>
    <lineage>
        <taxon>Eukaryota</taxon>
        <taxon>Viridiplantae</taxon>
        <taxon>Streptophyta</taxon>
        <taxon>Embryophyta</taxon>
        <taxon>Tracheophyta</taxon>
        <taxon>Spermatophyta</taxon>
        <taxon>Magnoliopsida</taxon>
        <taxon>eudicotyledons</taxon>
        <taxon>Gunneridae</taxon>
        <taxon>Pentapetalae</taxon>
        <taxon>rosids</taxon>
        <taxon>fabids</taxon>
        <taxon>Fagales</taxon>
        <taxon>Fagaceae</taxon>
        <taxon>Quercus</taxon>
    </lineage>
</organism>
<sequence length="182" mass="20447">MLLGDAICNIEEEEYWEACQHALKSPYEARMSDEDEERGKAPGDSDESRNSKSDYSSDNDSNDDGNGEDDSNSDSESNKSKDYDSQYSGNDWGGPPSDREDEDVGPLYEDHFDDAVDYYDGDIENDAKVEPIDLESGVESEEYGLENVLEAVGEEVEKAENIDYDDYPYGRLSYWSCITDVS</sequence>
<evidence type="ECO:0000313" key="2">
    <source>
        <dbReference type="EMBL" id="KAK4602016.1"/>
    </source>
</evidence>
<protein>
    <submittedName>
        <fullName evidence="2">Uncharacterized protein</fullName>
    </submittedName>
</protein>
<evidence type="ECO:0000313" key="3">
    <source>
        <dbReference type="Proteomes" id="UP001324115"/>
    </source>
</evidence>
<dbReference type="AlphaFoldDB" id="A0AAN7G2U2"/>
<reference evidence="2 3" key="1">
    <citation type="journal article" date="2023" name="G3 (Bethesda)">
        <title>A haplotype-resolved chromosome-scale genome for Quercus rubra L. provides insights into the genetics of adaptive traits for red oak species.</title>
        <authorList>
            <person name="Kapoor B."/>
            <person name="Jenkins J."/>
            <person name="Schmutz J."/>
            <person name="Zhebentyayeva T."/>
            <person name="Kuelheim C."/>
            <person name="Coggeshall M."/>
            <person name="Heim C."/>
            <person name="Lasky J.R."/>
            <person name="Leites L."/>
            <person name="Islam-Faridi N."/>
            <person name="Romero-Severson J."/>
            <person name="DeLeo V.L."/>
            <person name="Lucas S.M."/>
            <person name="Lazic D."/>
            <person name="Gailing O."/>
            <person name="Carlson J."/>
            <person name="Staton M."/>
        </authorList>
    </citation>
    <scope>NUCLEOTIDE SEQUENCE [LARGE SCALE GENOMIC DNA]</scope>
    <source>
        <strain evidence="2">Pseudo-F2</strain>
    </source>
</reference>
<feature type="compositionally biased region" description="Acidic residues" evidence="1">
    <location>
        <begin position="60"/>
        <end position="73"/>
    </location>
</feature>
<dbReference type="Proteomes" id="UP001324115">
    <property type="component" value="Unassembled WGS sequence"/>
</dbReference>
<feature type="compositionally biased region" description="Basic and acidic residues" evidence="1">
    <location>
        <begin position="37"/>
        <end position="52"/>
    </location>
</feature>
<accession>A0AAN7G2U2</accession>
<feature type="region of interest" description="Disordered" evidence="1">
    <location>
        <begin position="27"/>
        <end position="110"/>
    </location>
</feature>
<proteinExistence type="predicted"/>
<dbReference type="EMBL" id="JAXUIC010000002">
    <property type="protein sequence ID" value="KAK4602016.1"/>
    <property type="molecule type" value="Genomic_DNA"/>
</dbReference>
<comment type="caution">
    <text evidence="2">The sequence shown here is derived from an EMBL/GenBank/DDBJ whole genome shotgun (WGS) entry which is preliminary data.</text>
</comment>
<gene>
    <name evidence="2" type="ORF">RGQ29_011194</name>
</gene>